<dbReference type="AlphaFoldDB" id="A0A8J2Q0C9"/>
<dbReference type="PANTHER" id="PTHR14624:SF0">
    <property type="entry name" value="POLYPRENOL REDUCTASE"/>
    <property type="match status" value="1"/>
</dbReference>
<evidence type="ECO:0000313" key="11">
    <source>
        <dbReference type="EMBL" id="CAG7828660.1"/>
    </source>
</evidence>
<protein>
    <recommendedName>
        <fullName evidence="7 9">Polyprenal reductase</fullName>
        <ecNumber evidence="2 9">1.3.1.94</ecNumber>
    </recommendedName>
</protein>
<dbReference type="GO" id="GO:0016095">
    <property type="term" value="P:polyprenol catabolic process"/>
    <property type="evidence" value="ECO:0007669"/>
    <property type="project" value="UniProtKB-UniRule"/>
</dbReference>
<comment type="subcellular location">
    <subcellularLocation>
        <location evidence="1">Endomembrane system</location>
        <topology evidence="1">Multi-pass membrane protein</topology>
    </subcellularLocation>
    <subcellularLocation>
        <location evidence="9">Endoplasmic reticulum membrane</location>
    </subcellularLocation>
</comment>
<keyword evidence="9" id="KW-0560">Oxidoreductase</keyword>
<dbReference type="PROSITE" id="PS50244">
    <property type="entry name" value="S5A_REDUCTASE"/>
    <property type="match status" value="1"/>
</dbReference>
<evidence type="ECO:0000313" key="12">
    <source>
        <dbReference type="Proteomes" id="UP000708208"/>
    </source>
</evidence>
<dbReference type="EMBL" id="CAJVCH010548252">
    <property type="protein sequence ID" value="CAG7828660.1"/>
    <property type="molecule type" value="Genomic_DNA"/>
</dbReference>
<dbReference type="PANTHER" id="PTHR14624">
    <property type="entry name" value="DFG10 PROTEIN"/>
    <property type="match status" value="1"/>
</dbReference>
<dbReference type="GO" id="GO:0006488">
    <property type="term" value="P:dolichol-linked oligosaccharide biosynthetic process"/>
    <property type="evidence" value="ECO:0007669"/>
    <property type="project" value="UniProtKB-UniRule"/>
</dbReference>
<dbReference type="Pfam" id="PF02544">
    <property type="entry name" value="Steroid_dh"/>
    <property type="match status" value="1"/>
</dbReference>
<name>A0A8J2Q0C9_9HEXA</name>
<keyword evidence="4 9" id="KW-1133">Transmembrane helix</keyword>
<keyword evidence="3 9" id="KW-0812">Transmembrane</keyword>
<accession>A0A8J2Q0C9</accession>
<feature type="transmembrane region" description="Helical" evidence="9">
    <location>
        <begin position="6"/>
        <end position="25"/>
    </location>
</feature>
<evidence type="ECO:0000259" key="10">
    <source>
        <dbReference type="Pfam" id="PF02544"/>
    </source>
</evidence>
<dbReference type="EC" id="1.3.1.94" evidence="2 9"/>
<evidence type="ECO:0000256" key="4">
    <source>
        <dbReference type="ARBA" id="ARBA00022989"/>
    </source>
</evidence>
<comment type="pathway">
    <text evidence="9">Protein modification; protein glycosylation.</text>
</comment>
<dbReference type="GO" id="GO:0160198">
    <property type="term" value="F:polyprenal reductase activity"/>
    <property type="evidence" value="ECO:0007669"/>
    <property type="project" value="UniProtKB-EC"/>
</dbReference>
<feature type="transmembrane region" description="Helical" evidence="9">
    <location>
        <begin position="156"/>
        <end position="175"/>
    </location>
</feature>
<dbReference type="GO" id="GO:0005789">
    <property type="term" value="C:endoplasmic reticulum membrane"/>
    <property type="evidence" value="ECO:0007669"/>
    <property type="project" value="UniProtKB-SubCell"/>
</dbReference>
<evidence type="ECO:0000256" key="3">
    <source>
        <dbReference type="ARBA" id="ARBA00022692"/>
    </source>
</evidence>
<evidence type="ECO:0000256" key="1">
    <source>
        <dbReference type="ARBA" id="ARBA00004127"/>
    </source>
</evidence>
<dbReference type="OrthoDB" id="5788137at2759"/>
<feature type="transmembrane region" description="Helical" evidence="9">
    <location>
        <begin position="256"/>
        <end position="281"/>
    </location>
</feature>
<evidence type="ECO:0000256" key="2">
    <source>
        <dbReference type="ARBA" id="ARBA00012522"/>
    </source>
</evidence>
<evidence type="ECO:0000256" key="8">
    <source>
        <dbReference type="ARBA" id="ARBA00049427"/>
    </source>
</evidence>
<dbReference type="GO" id="GO:0102389">
    <property type="term" value="F:polyprenol reductase activity"/>
    <property type="evidence" value="ECO:0007669"/>
    <property type="project" value="UniProtKB-UniRule"/>
</dbReference>
<comment type="catalytic activity">
    <reaction evidence="8 9">
        <text>a di-trans,poly-cis-dolichal + NADP(+) = a di-trans,poly-cis-polyprenal + NADPH + H(+)</text>
        <dbReference type="Rhea" id="RHEA:80727"/>
        <dbReference type="Rhea" id="RHEA-COMP:19536"/>
        <dbReference type="Rhea" id="RHEA-COMP:19537"/>
        <dbReference type="ChEBI" id="CHEBI:15378"/>
        <dbReference type="ChEBI" id="CHEBI:57783"/>
        <dbReference type="ChEBI" id="CHEBI:58349"/>
        <dbReference type="ChEBI" id="CHEBI:231623"/>
        <dbReference type="ChEBI" id="CHEBI:231637"/>
        <dbReference type="EC" id="1.3.1.94"/>
    </reaction>
    <physiologicalReaction direction="right-to-left" evidence="8 9">
        <dbReference type="Rhea" id="RHEA:80729"/>
    </physiologicalReaction>
</comment>
<evidence type="ECO:0000256" key="7">
    <source>
        <dbReference type="ARBA" id="ARBA00047186"/>
    </source>
</evidence>
<dbReference type="InterPro" id="IPR039698">
    <property type="entry name" value="Dfg10/SRD5A3"/>
</dbReference>
<gene>
    <name evidence="11" type="ORF">AFUS01_LOCUS38570</name>
</gene>
<feature type="transmembrane region" description="Helical" evidence="9">
    <location>
        <begin position="61"/>
        <end position="81"/>
    </location>
</feature>
<comment type="similarity">
    <text evidence="6 9">Belongs to the steroid 5-alpha reductase family. Polyprenal reductase subfamily.</text>
</comment>
<evidence type="ECO:0000256" key="5">
    <source>
        <dbReference type="ARBA" id="ARBA00023136"/>
    </source>
</evidence>
<evidence type="ECO:0000256" key="9">
    <source>
        <dbReference type="RuleBase" id="RU367081"/>
    </source>
</evidence>
<dbReference type="Proteomes" id="UP000708208">
    <property type="component" value="Unassembled WGS sequence"/>
</dbReference>
<keyword evidence="9" id="KW-0256">Endoplasmic reticulum</keyword>
<keyword evidence="12" id="KW-1185">Reference proteome</keyword>
<organism evidence="11 12">
    <name type="scientific">Allacma fusca</name>
    <dbReference type="NCBI Taxonomy" id="39272"/>
    <lineage>
        <taxon>Eukaryota</taxon>
        <taxon>Metazoa</taxon>
        <taxon>Ecdysozoa</taxon>
        <taxon>Arthropoda</taxon>
        <taxon>Hexapoda</taxon>
        <taxon>Collembola</taxon>
        <taxon>Symphypleona</taxon>
        <taxon>Sminthuridae</taxon>
        <taxon>Allacma</taxon>
    </lineage>
</organism>
<dbReference type="InterPro" id="IPR001104">
    <property type="entry name" value="3-oxo-5_a-steroid_4-DH_C"/>
</dbReference>
<sequence>MNFLEYLFSGLTVLILILGTCTNYGDSYFPEWFLQIFRYGRANKASGKKWLIRTIEIPKSWFAHFYIYAVVLQGLVLYELIGVYTAPSPSQAASRSWLRQVLYFVGGFNRSLKVDSTTSLLASTLFFLHVLRRLYECWFVSVYSGNKMNVLHYMMAITHYTGCILSLLAHSVGFVGDPALPPVAPEVWTLSLDNLNIFHYWGLFLFMYGSFEQYRAHRQYADLRKGKGNEVATLTHQIPRGGLFEKVSSPNYWAEIIIYASLCVIFAFMNPTWNGVFIWVLCNQIVSGTMNHKWYQRTFPDYPKSRKAIIPYLW</sequence>
<comment type="caution">
    <text evidence="11">The sequence shown here is derived from an EMBL/GenBank/DDBJ whole genome shotgun (WGS) entry which is preliminary data.</text>
</comment>
<evidence type="ECO:0000256" key="6">
    <source>
        <dbReference type="ARBA" id="ARBA00046320"/>
    </source>
</evidence>
<comment type="function">
    <text evidence="9">Plays a key role in early steps of protein N-linked glycosylation by being involved in the conversion of polyprenol into dolichol. Acts as a polyprenal reductase that mediates the reduction of polyprenal into dolichal in a NADP-dependent mechanism. Dolichols are required for the synthesis of dolichol-linked monosaccharides and the oligosaccharide precursor used for N-glycosylation.</text>
</comment>
<keyword evidence="9" id="KW-0521">NADP</keyword>
<feature type="domain" description="3-oxo-5-alpha-steroid 4-dehydrogenase C-terminal" evidence="10">
    <location>
        <begin position="198"/>
        <end position="314"/>
    </location>
</feature>
<feature type="transmembrane region" description="Helical" evidence="9">
    <location>
        <begin position="195"/>
        <end position="211"/>
    </location>
</feature>
<proteinExistence type="inferred from homology"/>
<keyword evidence="5 9" id="KW-0472">Membrane</keyword>
<dbReference type="GO" id="GO:0003865">
    <property type="term" value="F:3-oxo-5-alpha-steroid 4-dehydrogenase activity"/>
    <property type="evidence" value="ECO:0007669"/>
    <property type="project" value="TreeGrafter"/>
</dbReference>
<reference evidence="11" key="1">
    <citation type="submission" date="2021-06" db="EMBL/GenBank/DDBJ databases">
        <authorList>
            <person name="Hodson N. C."/>
            <person name="Mongue J. A."/>
            <person name="Jaron S. K."/>
        </authorList>
    </citation>
    <scope>NUCLEOTIDE SEQUENCE</scope>
</reference>